<dbReference type="Pfam" id="PF00430">
    <property type="entry name" value="ATP-synt_B"/>
    <property type="match status" value="1"/>
</dbReference>
<dbReference type="AlphaFoldDB" id="A0A1Y9TLX1"/>
<dbReference type="GeneID" id="32891436"/>
<dbReference type="EMBL" id="KY709208">
    <property type="protein sequence ID" value="ARO90617.1"/>
    <property type="molecule type" value="Genomic_DNA"/>
</dbReference>
<comment type="similarity">
    <text evidence="11 12">Belongs to the ATPase B chain family.</text>
</comment>
<dbReference type="PANTHER" id="PTHR34264:SF3">
    <property type="entry name" value="ATP SYNTHASE SUBUNIT B, CHLOROPLASTIC"/>
    <property type="match status" value="1"/>
</dbReference>
<evidence type="ECO:0000256" key="6">
    <source>
        <dbReference type="ARBA" id="ARBA00022989"/>
    </source>
</evidence>
<keyword evidence="7 11" id="KW-0406">Ion transport</keyword>
<comment type="function">
    <text evidence="11">Component of the F(0) channel, it forms part of the peripheral stalk, linking F(1) to F(0).</text>
</comment>
<dbReference type="RefSeq" id="YP_009369929.1">
    <property type="nucleotide sequence ID" value="NC_034776.1"/>
</dbReference>
<keyword evidence="14" id="KW-0934">Plastid</keyword>
<keyword evidence="6 11" id="KW-1133">Transmembrane helix</keyword>
<keyword evidence="13" id="KW-0175">Coiled coil</keyword>
<evidence type="ECO:0000256" key="11">
    <source>
        <dbReference type="HAMAP-Rule" id="MF_01398"/>
    </source>
</evidence>
<gene>
    <name evidence="11 14" type="primary">atpF</name>
</gene>
<keyword evidence="11" id="KW-0793">Thylakoid</keyword>
<evidence type="ECO:0000313" key="14">
    <source>
        <dbReference type="EMBL" id="ARO90617.1"/>
    </source>
</evidence>
<organism evidence="14">
    <name type="scientific">Boldia erythrosiphon</name>
    <dbReference type="NCBI Taxonomy" id="74908"/>
    <lineage>
        <taxon>Eukaryota</taxon>
        <taxon>Rhodophyta</taxon>
        <taxon>Compsopogonophyceae</taxon>
        <taxon>Compsopogonales</taxon>
        <taxon>Boldiaceae</taxon>
        <taxon>Boldia</taxon>
    </lineage>
</organism>
<sequence length="183" mass="20887">MNINQNFVQVFVLLAKHSSTKGFSFNPNILETNFINILILIGILIYVGKPFLLSTLQTRQEKVFLAIQEAEERLRQANIRLSESEKQLAQTQLVIDQIQQESESTAARISELIIEQGRLDIQRLSISSKISIANAEFQITKQIQQQIATLALKRVMLSIKNDMNTDIQTHIIDNNIHQIGEQF</sequence>
<evidence type="ECO:0000256" key="3">
    <source>
        <dbReference type="ARBA" id="ARBA00022547"/>
    </source>
</evidence>
<dbReference type="InterPro" id="IPR002146">
    <property type="entry name" value="ATP_synth_b/b'su_bac/chlpt"/>
</dbReference>
<feature type="coiled-coil region" evidence="13">
    <location>
        <begin position="67"/>
        <end position="101"/>
    </location>
</feature>
<evidence type="ECO:0000256" key="9">
    <source>
        <dbReference type="ARBA" id="ARBA00023310"/>
    </source>
</evidence>
<evidence type="ECO:0000256" key="5">
    <source>
        <dbReference type="ARBA" id="ARBA00022781"/>
    </source>
</evidence>
<keyword evidence="5 11" id="KW-0375">Hydrogen ion transport</keyword>
<comment type="subunit">
    <text evidence="11">F-type ATPases have 2 components, F(1) - the catalytic core - and F(0) - the membrane proton channel. F(1) has five subunits: alpha(3), beta(3), gamma(1), delta(1), epsilon(1). F(0) has four main subunits: a(1), b(1), b'(1) and c(10-14). The alpha and beta chains form an alternating ring which encloses part of the gamma chain. F(1) is attached to F(0) by a central stalk formed by the gamma and epsilon chains, while a peripheral stalk is formed by the delta, b and b' chains.</text>
</comment>
<keyword evidence="8 11" id="KW-0472">Membrane</keyword>
<dbReference type="CDD" id="cd06503">
    <property type="entry name" value="ATP-synt_Fo_b"/>
    <property type="match status" value="1"/>
</dbReference>
<dbReference type="PANTHER" id="PTHR34264">
    <property type="entry name" value="ATP SYNTHASE SUBUNIT B, CHLOROPLASTIC"/>
    <property type="match status" value="1"/>
</dbReference>
<evidence type="ECO:0000256" key="2">
    <source>
        <dbReference type="ARBA" id="ARBA00022448"/>
    </source>
</evidence>
<geneLocation type="chloroplast" evidence="14"/>
<accession>A0A1Y9TLX1</accession>
<evidence type="ECO:0000256" key="4">
    <source>
        <dbReference type="ARBA" id="ARBA00022692"/>
    </source>
</evidence>
<dbReference type="GO" id="GO:0009535">
    <property type="term" value="C:chloroplast thylakoid membrane"/>
    <property type="evidence" value="ECO:0007669"/>
    <property type="project" value="UniProtKB-SubCell"/>
</dbReference>
<dbReference type="GO" id="GO:0046933">
    <property type="term" value="F:proton-transporting ATP synthase activity, rotational mechanism"/>
    <property type="evidence" value="ECO:0007669"/>
    <property type="project" value="UniProtKB-UniRule"/>
</dbReference>
<evidence type="ECO:0000256" key="12">
    <source>
        <dbReference type="RuleBase" id="RU003848"/>
    </source>
</evidence>
<evidence type="ECO:0000256" key="1">
    <source>
        <dbReference type="ARBA" id="ARBA00004167"/>
    </source>
</evidence>
<evidence type="ECO:0000256" key="8">
    <source>
        <dbReference type="ARBA" id="ARBA00023136"/>
    </source>
</evidence>
<keyword evidence="14" id="KW-0150">Chloroplast</keyword>
<dbReference type="GO" id="GO:0045259">
    <property type="term" value="C:proton-transporting ATP synthase complex"/>
    <property type="evidence" value="ECO:0007669"/>
    <property type="project" value="UniProtKB-KW"/>
</dbReference>
<protein>
    <recommendedName>
        <fullName evidence="11">ATP synthase subunit b, chloroplastic</fullName>
    </recommendedName>
    <alternativeName>
        <fullName evidence="11">ATP synthase F(0) sector subunit b</fullName>
    </alternativeName>
    <alternativeName>
        <fullName evidence="11">ATPase subunit I</fullName>
    </alternativeName>
</protein>
<evidence type="ECO:0000256" key="10">
    <source>
        <dbReference type="ARBA" id="ARBA00025198"/>
    </source>
</evidence>
<comment type="subcellular location">
    <subcellularLocation>
        <location evidence="1">Membrane</location>
        <topology evidence="1">Single-pass membrane protein</topology>
    </subcellularLocation>
    <subcellularLocation>
        <location evidence="11">Plastid</location>
        <location evidence="11">Chloroplast thylakoid membrane</location>
        <topology evidence="11">Single-pass membrane protein</topology>
    </subcellularLocation>
</comment>
<feature type="transmembrane region" description="Helical" evidence="11">
    <location>
        <begin position="34"/>
        <end position="52"/>
    </location>
</feature>
<keyword evidence="2 11" id="KW-0813">Transport</keyword>
<proteinExistence type="inferred from homology"/>
<dbReference type="HAMAP" id="MF_01398">
    <property type="entry name" value="ATP_synth_b_bprime"/>
    <property type="match status" value="1"/>
</dbReference>
<evidence type="ECO:0000256" key="7">
    <source>
        <dbReference type="ARBA" id="ARBA00023065"/>
    </source>
</evidence>
<keyword evidence="9 11" id="KW-0066">ATP synthesis</keyword>
<reference evidence="14" key="1">
    <citation type="submission" date="2017-03" db="EMBL/GenBank/DDBJ databases">
        <title>The new red algal subphylum Proteorhodophytina comprises the largest and most divergent plastid genomes known.</title>
        <authorList>
            <person name="Munoz-Gomez S.A."/>
            <person name="Mejia-Franco F.G."/>
            <person name="Durnin K."/>
            <person name="Morgan C."/>
            <person name="Grisdale C.J."/>
            <person name="Archibald J.M."/>
            <person name="Slamovits C.H."/>
        </authorList>
    </citation>
    <scope>NUCLEOTIDE SEQUENCE</scope>
    <source>
        <strain evidence="14">UTEX LB2858</strain>
    </source>
</reference>
<keyword evidence="3 11" id="KW-0138">CF(0)</keyword>
<name>A0A1Y9TLX1_9RHOD</name>
<evidence type="ECO:0000256" key="13">
    <source>
        <dbReference type="SAM" id="Coils"/>
    </source>
</evidence>
<comment type="miscellaneous">
    <text evidence="11">In plastids the F-type ATPase is also known as CF(1)CF(0).</text>
</comment>
<keyword evidence="4 11" id="KW-0812">Transmembrane</keyword>
<comment type="function">
    <text evidence="10 11">F(1)F(0) ATP synthase produces ATP from ADP in the presence of a proton or sodium gradient. F-type ATPases consist of two structural domains, F(1) containing the extramembraneous catalytic core and F(0) containing the membrane proton channel, linked together by a central stalk and a peripheral stalk. During catalysis, ATP synthesis in the catalytic domain of F(1) is coupled via a rotary mechanism of the central stalk subunits to proton translocation.</text>
</comment>